<dbReference type="Gene3D" id="2.60.40.10">
    <property type="entry name" value="Immunoglobulins"/>
    <property type="match status" value="1"/>
</dbReference>
<keyword evidence="5" id="KW-0472">Membrane</keyword>
<dbReference type="InterPro" id="IPR007110">
    <property type="entry name" value="Ig-like_dom"/>
</dbReference>
<evidence type="ECO:0000256" key="3">
    <source>
        <dbReference type="ARBA" id="ARBA00022729"/>
    </source>
</evidence>
<dbReference type="GO" id="GO:0002376">
    <property type="term" value="P:immune system process"/>
    <property type="evidence" value="ECO:0007669"/>
    <property type="project" value="UniProtKB-KW"/>
</dbReference>
<dbReference type="PROSITE" id="PS50835">
    <property type="entry name" value="IG_LIKE"/>
    <property type="match status" value="1"/>
</dbReference>
<organism evidence="10 11">
    <name type="scientific">Oryzias javanicus</name>
    <name type="common">Javanese ricefish</name>
    <name type="synonym">Aplocheilus javanicus</name>
    <dbReference type="NCBI Taxonomy" id="123683"/>
    <lineage>
        <taxon>Eukaryota</taxon>
        <taxon>Metazoa</taxon>
        <taxon>Chordata</taxon>
        <taxon>Craniata</taxon>
        <taxon>Vertebrata</taxon>
        <taxon>Euteleostomi</taxon>
        <taxon>Actinopterygii</taxon>
        <taxon>Neopterygii</taxon>
        <taxon>Teleostei</taxon>
        <taxon>Neoteleostei</taxon>
        <taxon>Acanthomorphata</taxon>
        <taxon>Ovalentaria</taxon>
        <taxon>Atherinomorphae</taxon>
        <taxon>Beloniformes</taxon>
        <taxon>Adrianichthyidae</taxon>
        <taxon>Oryziinae</taxon>
        <taxon>Oryzias</taxon>
    </lineage>
</organism>
<dbReference type="PANTHER" id="PTHR19433:SF111">
    <property type="entry name" value="T CELL RECEPTOR ALPHA VARIABLE 4"/>
    <property type="match status" value="1"/>
</dbReference>
<reference evidence="10 11" key="2">
    <citation type="submission" date="2019-01" db="EMBL/GenBank/DDBJ databases">
        <title>A chromosome length genome reference of the Java medaka (oryzias javanicus).</title>
        <authorList>
            <person name="Herpin A."/>
            <person name="Takehana Y."/>
            <person name="Naruse K."/>
            <person name="Ansai S."/>
            <person name="Kawaguchi M."/>
        </authorList>
    </citation>
    <scope>NUCLEOTIDE SEQUENCE [LARGE SCALE GENOMIC DNA]</scope>
    <source>
        <strain evidence="10">RS831</strain>
        <tissue evidence="10">Whole body</tissue>
    </source>
</reference>
<dbReference type="EMBL" id="CM012437">
    <property type="protein sequence ID" value="RVE76166.1"/>
    <property type="molecule type" value="Genomic_DNA"/>
</dbReference>
<evidence type="ECO:0000256" key="2">
    <source>
        <dbReference type="ARBA" id="ARBA00022475"/>
    </source>
</evidence>
<name>A0A3S2N7R9_ORYJA</name>
<accession>A0A3S2N7R9</accession>
<protein>
    <recommendedName>
        <fullName evidence="9">Ig-like domain-containing protein</fullName>
    </recommendedName>
</protein>
<keyword evidence="4" id="KW-0391">Immunity</keyword>
<keyword evidence="11" id="KW-1185">Reference proteome</keyword>
<keyword evidence="6" id="KW-1015">Disulfide bond</keyword>
<evidence type="ECO:0000256" key="7">
    <source>
        <dbReference type="ARBA" id="ARBA00023180"/>
    </source>
</evidence>
<dbReference type="Pfam" id="PF07686">
    <property type="entry name" value="V-set"/>
    <property type="match status" value="1"/>
</dbReference>
<feature type="domain" description="Ig-like" evidence="9">
    <location>
        <begin position="3"/>
        <end position="124"/>
    </location>
</feature>
<evidence type="ECO:0000313" key="11">
    <source>
        <dbReference type="Proteomes" id="UP000283210"/>
    </source>
</evidence>
<evidence type="ECO:0000259" key="9">
    <source>
        <dbReference type="PROSITE" id="PS50835"/>
    </source>
</evidence>
<dbReference type="GO" id="GO:0005886">
    <property type="term" value="C:plasma membrane"/>
    <property type="evidence" value="ECO:0007669"/>
    <property type="project" value="UniProtKB-SubCell"/>
</dbReference>
<dbReference type="PANTHER" id="PTHR19433">
    <property type="entry name" value="T-CELL RECEPTOR ALPHA CHAIN V REGION-RELATED"/>
    <property type="match status" value="1"/>
</dbReference>
<dbReference type="SUPFAM" id="SSF48726">
    <property type="entry name" value="Immunoglobulin"/>
    <property type="match status" value="1"/>
</dbReference>
<evidence type="ECO:0000313" key="10">
    <source>
        <dbReference type="EMBL" id="RVE76166.1"/>
    </source>
</evidence>
<proteinExistence type="predicted"/>
<dbReference type="Proteomes" id="UP000283210">
    <property type="component" value="Chromosome 1"/>
</dbReference>
<feature type="signal peptide" evidence="8">
    <location>
        <begin position="1"/>
        <end position="17"/>
    </location>
</feature>
<sequence length="251" mass="28743">MDPLLIILLFLWGAVSCSLDWTSASVTEVTVRHGENITLYCDCRMGGGGLTAWFRNCSHENQPVLVLKINEELWKFLERSRFRLTKNISSDSYDLTIINVTYSDEGFYYCGTEVKNVEDKEKINGKSWYNYSNIIRKISITSNRPHNSTKDKQQNDEVCWKLLFSVCPVVSVLSALLSVLVYRICQKTVTSSQNSVKKQNTRNLTRQTQIQDDDVCYAALEIRNSSVKPKKKRKTQASDFSTYSAVNTFQL</sequence>
<evidence type="ECO:0000256" key="5">
    <source>
        <dbReference type="ARBA" id="ARBA00023136"/>
    </source>
</evidence>
<dbReference type="OrthoDB" id="10010359at2759"/>
<dbReference type="GO" id="GO:0009617">
    <property type="term" value="P:response to bacterium"/>
    <property type="evidence" value="ECO:0007669"/>
    <property type="project" value="TreeGrafter"/>
</dbReference>
<keyword evidence="2" id="KW-1003">Cell membrane</keyword>
<evidence type="ECO:0000256" key="6">
    <source>
        <dbReference type="ARBA" id="ARBA00023157"/>
    </source>
</evidence>
<dbReference type="InterPro" id="IPR013783">
    <property type="entry name" value="Ig-like_fold"/>
</dbReference>
<dbReference type="SMART" id="SM00409">
    <property type="entry name" value="IG"/>
    <property type="match status" value="1"/>
</dbReference>
<evidence type="ECO:0000256" key="1">
    <source>
        <dbReference type="ARBA" id="ARBA00004236"/>
    </source>
</evidence>
<reference evidence="10 11" key="1">
    <citation type="submission" date="2018-11" db="EMBL/GenBank/DDBJ databases">
        <authorList>
            <person name="Lopez-Roques C."/>
            <person name="Donnadieu C."/>
            <person name="Bouchez O."/>
            <person name="Klopp C."/>
            <person name="Cabau C."/>
            <person name="Zahm M."/>
        </authorList>
    </citation>
    <scope>NUCLEOTIDE SEQUENCE [LARGE SCALE GENOMIC DNA]</scope>
    <source>
        <strain evidence="10">RS831</strain>
        <tissue evidence="10">Whole body</tissue>
    </source>
</reference>
<feature type="chain" id="PRO_5018792847" description="Ig-like domain-containing protein" evidence="8">
    <location>
        <begin position="18"/>
        <end position="251"/>
    </location>
</feature>
<evidence type="ECO:0000256" key="8">
    <source>
        <dbReference type="SAM" id="SignalP"/>
    </source>
</evidence>
<dbReference type="AlphaFoldDB" id="A0A3S2N7R9"/>
<dbReference type="InterPro" id="IPR036179">
    <property type="entry name" value="Ig-like_dom_sf"/>
</dbReference>
<dbReference type="InterPro" id="IPR052051">
    <property type="entry name" value="TCR_complex_component"/>
</dbReference>
<dbReference type="InterPro" id="IPR003599">
    <property type="entry name" value="Ig_sub"/>
</dbReference>
<evidence type="ECO:0000256" key="4">
    <source>
        <dbReference type="ARBA" id="ARBA00022859"/>
    </source>
</evidence>
<dbReference type="InterPro" id="IPR013106">
    <property type="entry name" value="Ig_V-set"/>
</dbReference>
<comment type="subcellular location">
    <subcellularLocation>
        <location evidence="1">Cell membrane</location>
    </subcellularLocation>
</comment>
<gene>
    <name evidence="10" type="ORF">OJAV_G00007500</name>
</gene>
<keyword evidence="7" id="KW-0325">Glycoprotein</keyword>
<keyword evidence="3 8" id="KW-0732">Signal</keyword>